<protein>
    <submittedName>
        <fullName evidence="2">Exo-beta-D-glucosaminidase</fullName>
        <ecNumber evidence="2">3.2.1.165</ecNumber>
    </submittedName>
</protein>
<reference evidence="2 3" key="1">
    <citation type="submission" date="2019-02" db="EMBL/GenBank/DDBJ databases">
        <title>Deep-cultivation of Planctomycetes and their phenomic and genomic characterization uncovers novel biology.</title>
        <authorList>
            <person name="Wiegand S."/>
            <person name="Jogler M."/>
            <person name="Boedeker C."/>
            <person name="Pinto D."/>
            <person name="Vollmers J."/>
            <person name="Rivas-Marin E."/>
            <person name="Kohn T."/>
            <person name="Peeters S.H."/>
            <person name="Heuer A."/>
            <person name="Rast P."/>
            <person name="Oberbeckmann S."/>
            <person name="Bunk B."/>
            <person name="Jeske O."/>
            <person name="Meyerdierks A."/>
            <person name="Storesund J.E."/>
            <person name="Kallscheuer N."/>
            <person name="Luecker S."/>
            <person name="Lage O.M."/>
            <person name="Pohl T."/>
            <person name="Merkel B.J."/>
            <person name="Hornburger P."/>
            <person name="Mueller R.-W."/>
            <person name="Bruemmer F."/>
            <person name="Labrenz M."/>
            <person name="Spormann A.M."/>
            <person name="Op den Camp H."/>
            <person name="Overmann J."/>
            <person name="Amann R."/>
            <person name="Jetten M.S.M."/>
            <person name="Mascher T."/>
            <person name="Medema M.H."/>
            <person name="Devos D.P."/>
            <person name="Kaster A.-K."/>
            <person name="Ovreas L."/>
            <person name="Rohde M."/>
            <person name="Galperin M.Y."/>
            <person name="Jogler C."/>
        </authorList>
    </citation>
    <scope>NUCLEOTIDE SEQUENCE [LARGE SCALE GENOMIC DNA]</scope>
    <source>
        <strain evidence="2 3">HG66A1</strain>
    </source>
</reference>
<dbReference type="GO" id="GO:0052761">
    <property type="term" value="F:exo-1,4-beta-D-glucosaminidase activity"/>
    <property type="evidence" value="ECO:0007669"/>
    <property type="project" value="UniProtKB-EC"/>
</dbReference>
<dbReference type="AlphaFoldDB" id="A0A517PK53"/>
<dbReference type="Pfam" id="PF07635">
    <property type="entry name" value="PSCyt1"/>
    <property type="match status" value="1"/>
</dbReference>
<name>A0A517PK53_9PLAN</name>
<dbReference type="InterPro" id="IPR011444">
    <property type="entry name" value="DUF1549"/>
</dbReference>
<keyword evidence="2" id="KW-0326">Glycosidase</keyword>
<dbReference type="PROSITE" id="PS51175">
    <property type="entry name" value="CBM6"/>
    <property type="match status" value="1"/>
</dbReference>
<dbReference type="RefSeq" id="WP_145181584.1">
    <property type="nucleotide sequence ID" value="NZ_CP036266.1"/>
</dbReference>
<organism evidence="2 3">
    <name type="scientific">Gimesia chilikensis</name>
    <dbReference type="NCBI Taxonomy" id="2605989"/>
    <lineage>
        <taxon>Bacteria</taxon>
        <taxon>Pseudomonadati</taxon>
        <taxon>Planctomycetota</taxon>
        <taxon>Planctomycetia</taxon>
        <taxon>Planctomycetales</taxon>
        <taxon>Planctomycetaceae</taxon>
        <taxon>Gimesia</taxon>
    </lineage>
</organism>
<dbReference type="Pfam" id="PF07587">
    <property type="entry name" value="PSD1"/>
    <property type="match status" value="1"/>
</dbReference>
<dbReference type="InterPro" id="IPR011429">
    <property type="entry name" value="Cyt_c_Planctomycete-type"/>
</dbReference>
<proteinExistence type="predicted"/>
<sequence>MRRLLLLAFGLFCLVSAVEKRTLIAAEADLKQAEFFEKRIRPLLIAECYDCHSEDSVESGLRVDSLSGLIRGGERGPALVPGKPKESLLISAVQHSGQLHMPLKDKLSQKAIADLIQWVEAGAYWPNAKPISEIRKEAAGDTGPLFTKAEQEFWAFQPPQEPAVPQTRNREWAQQPLDQFVLARLEQADAEPASRADKRTLIRRATFDLIGLPPTNKEVEAFLADDSPDAFAKVIDRLLASRRYGERWGRHWLDVARYADSNGLDENLSYANAFRYRDYVIAAFNQDKPFDQFVQEQLAGDILANQPGAENRPEKITATGFLSIGAKMLAEDDQVKMQMDIIDEQLDTVGRTFMGLTLGCARCHSHKFDPIPIEDYYSLAGIFKSTKTMENFKVVARWQEQMLASPEEIQALEQQKQQIAKLDAEIKQIVKQADERFLSAARKRSRDYLLASAIKNYHDQLLKSTGPIGADPGAYKSHAAILVEAENFQTGNVKKATTGYGEGIGVIYNKGTLPNIAEYEIEVPKAGRYQLEIRYAAAQSRPVELSINGELVKNDAASAVTGSWYPKSQEWKVEGFYTLKQGKNRVRLESKIPFPHIDKLLIAEPRTATEQPGGVLAEIPVPENLVSSLTLQWASLIKKSAEDQDSPFAIWNHLIQKGSVPETLSPKWERFSGLNELPEKERILKAAALYGTLFKEVLAEWEAYQKTEAGKEAQGLPDPQREKLRQMLTDAKSLFALPSDRESWYAEATQKKLTARREQKKKQEAALPVYPTAMSVSEQKPENLKVHLRGSHFTLGKEVPRQFLQIIEGEEQTPIDDQHSGRLQLAEWLTSGSHPLTARVMVNRIWRWHFGDGLVRTPDNFGKLGERPTHPELLDWLAVQFVKQGWSIKEMHRLIMLSSTYQMSSEYNPELAARDPENRLLWRVNRKRLEAEAIRDSILQVCGNLDLEMGGSMLGVENRKYVTSTRNVNPVMYQTNRRSVYLPIVRSALYEVLQAFDFADPSVLSGNRVHTTVAPQALFMMNSDFIMQQTSDFAEQVLHETHLDRPGKVKLVYERVFSRPASELEVSRALAYMDQYRQELEPLEMKPEEQEQRTWQSLCRVLISSNEFLFVD</sequence>
<dbReference type="EMBL" id="CP036266">
    <property type="protein sequence ID" value="QDT19755.1"/>
    <property type="molecule type" value="Genomic_DNA"/>
</dbReference>
<dbReference type="InterPro" id="IPR005084">
    <property type="entry name" value="CBM6"/>
</dbReference>
<gene>
    <name evidence="2" type="primary">csxA</name>
    <name evidence="2" type="ORF">HG66A1_15230</name>
</gene>
<dbReference type="PANTHER" id="PTHR35889:SF3">
    <property type="entry name" value="F-BOX DOMAIN-CONTAINING PROTEIN"/>
    <property type="match status" value="1"/>
</dbReference>
<evidence type="ECO:0000259" key="1">
    <source>
        <dbReference type="PROSITE" id="PS51175"/>
    </source>
</evidence>
<feature type="domain" description="CBM6" evidence="1">
    <location>
        <begin position="481"/>
        <end position="603"/>
    </location>
</feature>
<keyword evidence="2" id="KW-0378">Hydrolase</keyword>
<accession>A0A517PK53</accession>
<dbReference type="InterPro" id="IPR008979">
    <property type="entry name" value="Galactose-bd-like_sf"/>
</dbReference>
<dbReference type="Proteomes" id="UP000320421">
    <property type="component" value="Chromosome"/>
</dbReference>
<keyword evidence="3" id="KW-1185">Reference proteome</keyword>
<dbReference type="GO" id="GO:0030246">
    <property type="term" value="F:carbohydrate binding"/>
    <property type="evidence" value="ECO:0007669"/>
    <property type="project" value="InterPro"/>
</dbReference>
<dbReference type="SUPFAM" id="SSF49785">
    <property type="entry name" value="Galactose-binding domain-like"/>
    <property type="match status" value="1"/>
</dbReference>
<dbReference type="Pfam" id="PF07583">
    <property type="entry name" value="PSCyt2"/>
    <property type="match status" value="1"/>
</dbReference>
<evidence type="ECO:0000313" key="3">
    <source>
        <dbReference type="Proteomes" id="UP000320421"/>
    </source>
</evidence>
<dbReference type="InterPro" id="IPR022655">
    <property type="entry name" value="DUF1553"/>
</dbReference>
<dbReference type="Gene3D" id="2.60.120.260">
    <property type="entry name" value="Galactose-binding domain-like"/>
    <property type="match status" value="1"/>
</dbReference>
<dbReference type="PANTHER" id="PTHR35889">
    <property type="entry name" value="CYCLOINULO-OLIGOSACCHARIDE FRUCTANOTRANSFERASE-RELATED"/>
    <property type="match status" value="1"/>
</dbReference>
<dbReference type="EC" id="3.2.1.165" evidence="2"/>
<dbReference type="OrthoDB" id="127107at2"/>
<evidence type="ECO:0000313" key="2">
    <source>
        <dbReference type="EMBL" id="QDT19755.1"/>
    </source>
</evidence>